<proteinExistence type="predicted"/>
<gene>
    <name evidence="9" type="ORF">ACFOFO_22895</name>
</gene>
<keyword evidence="10" id="KW-1185">Reference proteome</keyword>
<keyword evidence="2" id="KW-0813">Transport</keyword>
<dbReference type="EMBL" id="JBHRTP010000089">
    <property type="protein sequence ID" value="MFC3110764.1"/>
    <property type="molecule type" value="Genomic_DNA"/>
</dbReference>
<feature type="transmembrane region" description="Helical" evidence="7">
    <location>
        <begin position="305"/>
        <end position="326"/>
    </location>
</feature>
<keyword evidence="3" id="KW-1003">Cell membrane</keyword>
<keyword evidence="4 7" id="KW-0812">Transmembrane</keyword>
<evidence type="ECO:0000313" key="9">
    <source>
        <dbReference type="EMBL" id="MFC3110764.1"/>
    </source>
</evidence>
<dbReference type="Pfam" id="PF07690">
    <property type="entry name" value="MFS_1"/>
    <property type="match status" value="1"/>
</dbReference>
<evidence type="ECO:0000256" key="4">
    <source>
        <dbReference type="ARBA" id="ARBA00022692"/>
    </source>
</evidence>
<keyword evidence="5 7" id="KW-1133">Transmembrane helix</keyword>
<reference evidence="10" key="1">
    <citation type="journal article" date="2019" name="Int. J. Syst. Evol. Microbiol.">
        <title>The Global Catalogue of Microorganisms (GCM) 10K type strain sequencing project: providing services to taxonomists for standard genome sequencing and annotation.</title>
        <authorList>
            <consortium name="The Broad Institute Genomics Platform"/>
            <consortium name="The Broad Institute Genome Sequencing Center for Infectious Disease"/>
            <person name="Wu L."/>
            <person name="Ma J."/>
        </authorList>
    </citation>
    <scope>NUCLEOTIDE SEQUENCE [LARGE SCALE GENOMIC DNA]</scope>
    <source>
        <strain evidence="10">KCTC 42986</strain>
    </source>
</reference>
<evidence type="ECO:0000256" key="7">
    <source>
        <dbReference type="SAM" id="Phobius"/>
    </source>
</evidence>
<feature type="transmembrane region" description="Helical" evidence="7">
    <location>
        <begin position="57"/>
        <end position="78"/>
    </location>
</feature>
<comment type="subcellular location">
    <subcellularLocation>
        <location evidence="1">Cell membrane</location>
        <topology evidence="1">Multi-pass membrane protein</topology>
    </subcellularLocation>
</comment>
<dbReference type="PANTHER" id="PTHR42718:SF46">
    <property type="entry name" value="BLR6921 PROTEIN"/>
    <property type="match status" value="1"/>
</dbReference>
<feature type="transmembrane region" description="Helical" evidence="7">
    <location>
        <begin position="143"/>
        <end position="165"/>
    </location>
</feature>
<evidence type="ECO:0000256" key="6">
    <source>
        <dbReference type="ARBA" id="ARBA00023136"/>
    </source>
</evidence>
<dbReference type="Proteomes" id="UP001595530">
    <property type="component" value="Unassembled WGS sequence"/>
</dbReference>
<dbReference type="PROSITE" id="PS50850">
    <property type="entry name" value="MFS"/>
    <property type="match status" value="1"/>
</dbReference>
<keyword evidence="6 7" id="KW-0472">Membrane</keyword>
<dbReference type="RefSeq" id="WP_390332985.1">
    <property type="nucleotide sequence ID" value="NZ_JBHRTP010000089.1"/>
</dbReference>
<dbReference type="InterPro" id="IPR004638">
    <property type="entry name" value="EmrB-like"/>
</dbReference>
<dbReference type="Gene3D" id="1.20.1250.20">
    <property type="entry name" value="MFS general substrate transporter like domains"/>
    <property type="match status" value="1"/>
</dbReference>
<dbReference type="InterPro" id="IPR036259">
    <property type="entry name" value="MFS_trans_sf"/>
</dbReference>
<feature type="domain" description="Major facilitator superfamily (MFS) profile" evidence="8">
    <location>
        <begin position="19"/>
        <end position="467"/>
    </location>
</feature>
<feature type="transmembrane region" description="Helical" evidence="7">
    <location>
        <begin position="85"/>
        <end position="108"/>
    </location>
</feature>
<feature type="transmembrane region" description="Helical" evidence="7">
    <location>
        <begin position="202"/>
        <end position="223"/>
    </location>
</feature>
<dbReference type="PRINTS" id="PR01036">
    <property type="entry name" value="TCRTETB"/>
</dbReference>
<sequence>MMPAISPSATSADSVKRLLPWLVAVAFFMEALDTTIINTAVPTIAGALEVGPLSLKAALTSYTLSLAVFIPVSGWVADRFGTRRVFAAAVVIFTLGSLLSGLSVSLPMLVGSRIVQGFGGAMMMPVGRIAMVRTFPKSELLKAMSFVVIPGLIGPTLGPLVGGLIVHFLHWRMIFFVNIPIGLLGLYLILRHMPDYRLAQPAPLDGTGFVLFGLGIALLSYVLEVFGEHGMGTGGVLFLLAVAISLLALYWRHAMSLARPLLRLDLFATRTFRVAVIGSFLTRLGVGGMPFLLPLLYQIGLGFQAWQAGLLLMPQALAAMSMKMIVQRILTRFGYRRVLIVNTCLIGLTIALFATVTSATPVWLIVLQAFLFGFFSSLHYSSVNTLVFTDLGDADTSMGSSISSTVQQLSISFGIALASLITGLFLGGATDAAVPQMTRAIHYAFIVLGAVTVMSTLLFSRLRPTDGQSVSRYGQGK</sequence>
<dbReference type="InterPro" id="IPR020846">
    <property type="entry name" value="MFS_dom"/>
</dbReference>
<feature type="transmembrane region" description="Helical" evidence="7">
    <location>
        <begin position="409"/>
        <end position="428"/>
    </location>
</feature>
<feature type="transmembrane region" description="Helical" evidence="7">
    <location>
        <begin position="272"/>
        <end position="293"/>
    </location>
</feature>
<evidence type="ECO:0000256" key="3">
    <source>
        <dbReference type="ARBA" id="ARBA00022475"/>
    </source>
</evidence>
<evidence type="ECO:0000259" key="8">
    <source>
        <dbReference type="PROSITE" id="PS50850"/>
    </source>
</evidence>
<dbReference type="CDD" id="cd17503">
    <property type="entry name" value="MFS_LmrB_MDR_like"/>
    <property type="match status" value="1"/>
</dbReference>
<feature type="transmembrane region" description="Helical" evidence="7">
    <location>
        <begin position="114"/>
        <end position="131"/>
    </location>
</feature>
<dbReference type="InterPro" id="IPR011701">
    <property type="entry name" value="MFS"/>
</dbReference>
<feature type="transmembrane region" description="Helical" evidence="7">
    <location>
        <begin position="229"/>
        <end position="251"/>
    </location>
</feature>
<accession>A0ABV7F6X0</accession>
<dbReference type="SUPFAM" id="SSF103473">
    <property type="entry name" value="MFS general substrate transporter"/>
    <property type="match status" value="1"/>
</dbReference>
<name>A0ABV7F6X0_9BURK</name>
<feature type="transmembrane region" description="Helical" evidence="7">
    <location>
        <begin position="171"/>
        <end position="190"/>
    </location>
</feature>
<comment type="caution">
    <text evidence="9">The sequence shown here is derived from an EMBL/GenBank/DDBJ whole genome shotgun (WGS) entry which is preliminary data.</text>
</comment>
<feature type="transmembrane region" description="Helical" evidence="7">
    <location>
        <begin position="440"/>
        <end position="459"/>
    </location>
</feature>
<dbReference type="Gene3D" id="1.20.1720.10">
    <property type="entry name" value="Multidrug resistance protein D"/>
    <property type="match status" value="1"/>
</dbReference>
<organism evidence="9 10">
    <name type="scientific">Undibacterium arcticum</name>
    <dbReference type="NCBI Taxonomy" id="1762892"/>
    <lineage>
        <taxon>Bacteria</taxon>
        <taxon>Pseudomonadati</taxon>
        <taxon>Pseudomonadota</taxon>
        <taxon>Betaproteobacteria</taxon>
        <taxon>Burkholderiales</taxon>
        <taxon>Oxalobacteraceae</taxon>
        <taxon>Undibacterium</taxon>
    </lineage>
</organism>
<dbReference type="PANTHER" id="PTHR42718">
    <property type="entry name" value="MAJOR FACILITATOR SUPERFAMILY MULTIDRUG TRANSPORTER MFSC"/>
    <property type="match status" value="1"/>
</dbReference>
<evidence type="ECO:0000313" key="10">
    <source>
        <dbReference type="Proteomes" id="UP001595530"/>
    </source>
</evidence>
<evidence type="ECO:0000256" key="5">
    <source>
        <dbReference type="ARBA" id="ARBA00022989"/>
    </source>
</evidence>
<dbReference type="NCBIfam" id="TIGR00711">
    <property type="entry name" value="efflux_EmrB"/>
    <property type="match status" value="1"/>
</dbReference>
<evidence type="ECO:0000256" key="2">
    <source>
        <dbReference type="ARBA" id="ARBA00022448"/>
    </source>
</evidence>
<protein>
    <submittedName>
        <fullName evidence="9">DHA2 family efflux MFS transporter permease subunit</fullName>
    </submittedName>
</protein>
<evidence type="ECO:0000256" key="1">
    <source>
        <dbReference type="ARBA" id="ARBA00004651"/>
    </source>
</evidence>
<feature type="transmembrane region" description="Helical" evidence="7">
    <location>
        <begin position="362"/>
        <end position="388"/>
    </location>
</feature>
<feature type="transmembrane region" description="Helical" evidence="7">
    <location>
        <begin position="338"/>
        <end position="356"/>
    </location>
</feature>